<proteinExistence type="predicted"/>
<protein>
    <submittedName>
        <fullName evidence="1">Tat (Twin-arginine translocation) pathway signal sequence</fullName>
    </submittedName>
</protein>
<accession>A0A1X7FL94</accession>
<evidence type="ECO:0000313" key="1">
    <source>
        <dbReference type="EMBL" id="SMF53538.1"/>
    </source>
</evidence>
<dbReference type="PROSITE" id="PS51318">
    <property type="entry name" value="TAT"/>
    <property type="match status" value="1"/>
</dbReference>
<dbReference type="Pfam" id="PF10518">
    <property type="entry name" value="TAT_signal"/>
    <property type="match status" value="1"/>
</dbReference>
<evidence type="ECO:0000313" key="2">
    <source>
        <dbReference type="Proteomes" id="UP000192936"/>
    </source>
</evidence>
<dbReference type="InterPro" id="IPR006311">
    <property type="entry name" value="TAT_signal"/>
</dbReference>
<name>A0A1X7FL94_9PROT</name>
<dbReference type="OrthoDB" id="4929908at2"/>
<dbReference type="InterPro" id="IPR019546">
    <property type="entry name" value="TAT_signal_bac_arc"/>
</dbReference>
<dbReference type="NCBIfam" id="TIGR01409">
    <property type="entry name" value="TAT_signal_seq"/>
    <property type="match status" value="1"/>
</dbReference>
<dbReference type="RefSeq" id="WP_085086536.1">
    <property type="nucleotide sequence ID" value="NZ_FXAK01000005.1"/>
</dbReference>
<dbReference type="AlphaFoldDB" id="A0A1X7FL94"/>
<reference evidence="1 2" key="1">
    <citation type="submission" date="2017-04" db="EMBL/GenBank/DDBJ databases">
        <authorList>
            <person name="Afonso C.L."/>
            <person name="Miller P.J."/>
            <person name="Scott M.A."/>
            <person name="Spackman E."/>
            <person name="Goraichik I."/>
            <person name="Dimitrov K.M."/>
            <person name="Suarez D.L."/>
            <person name="Swayne D.E."/>
        </authorList>
    </citation>
    <scope>NUCLEOTIDE SEQUENCE [LARGE SCALE GENOMIC DNA]</scope>
    <source>
        <strain evidence="1 2">A2P</strain>
    </source>
</reference>
<gene>
    <name evidence="1" type="ORF">SAMN02982917_2982</name>
</gene>
<sequence>MRVLDKRIRLNRRNFLKTSAASMAAAGAVSGGMVSITATPAWAEALTAVKPDAAKTLLVMVRDLYPHDRLGDAYYETALASMDQAAAKDATLAGQLNEGAVALDAAARKLHGTPYAAIKAEKDRVAVLKSIETTPFFAKVRGDMVVALYNQPEVWAKLGYEGASAEYGGYIHRGFDDIDWIKDA</sequence>
<dbReference type="Proteomes" id="UP000192936">
    <property type="component" value="Unassembled WGS sequence"/>
</dbReference>
<dbReference type="EMBL" id="FXAK01000005">
    <property type="protein sequence ID" value="SMF53538.1"/>
    <property type="molecule type" value="Genomic_DNA"/>
</dbReference>
<organism evidence="1 2">
    <name type="scientific">Azospirillum oryzae</name>
    <dbReference type="NCBI Taxonomy" id="286727"/>
    <lineage>
        <taxon>Bacteria</taxon>
        <taxon>Pseudomonadati</taxon>
        <taxon>Pseudomonadota</taxon>
        <taxon>Alphaproteobacteria</taxon>
        <taxon>Rhodospirillales</taxon>
        <taxon>Azospirillaceae</taxon>
        <taxon>Azospirillum</taxon>
    </lineage>
</organism>
<dbReference type="STRING" id="286727.SAMN02982917_2982"/>